<evidence type="ECO:0000313" key="2">
    <source>
        <dbReference type="EMBL" id="MBP2024792.1"/>
    </source>
</evidence>
<comment type="caution">
    <text evidence="2">The sequence shown here is derived from an EMBL/GenBank/DDBJ whole genome shotgun (WGS) entry which is preliminary data.</text>
</comment>
<organism evidence="2 3">
    <name type="scientific">Peptoniphilus stercorisuis</name>
    <dbReference type="NCBI Taxonomy" id="1436965"/>
    <lineage>
        <taxon>Bacteria</taxon>
        <taxon>Bacillati</taxon>
        <taxon>Bacillota</taxon>
        <taxon>Tissierellia</taxon>
        <taxon>Tissierellales</taxon>
        <taxon>Peptoniphilaceae</taxon>
        <taxon>Peptoniphilus</taxon>
    </lineage>
</organism>
<gene>
    <name evidence="2" type="ORF">J2Z71_000308</name>
</gene>
<sequence>MKGEIFNLLVVAAIFVISSLNSKMKKKNKEINKETNEMNPKLKEDKTKKVNKNKNAKNILESFLNELDDEEKPKKKSVFLEELYKSFSSDEGKREVIEQNILKSEEIKKTLSEKEYEVKKTAEIIKDKKEKGILTADELKEEILRERENYRKNSFENDLKINEDKKIDFDFKDELDSKSLAKAIILSEIIDKPISLRDE</sequence>
<protein>
    <submittedName>
        <fullName evidence="2">Uncharacterized protein</fullName>
    </submittedName>
</protein>
<keyword evidence="3" id="KW-1185">Reference proteome</keyword>
<feature type="transmembrane region" description="Helical" evidence="1">
    <location>
        <begin position="6"/>
        <end position="24"/>
    </location>
</feature>
<keyword evidence="1" id="KW-0812">Transmembrane</keyword>
<keyword evidence="1" id="KW-1133">Transmembrane helix</keyword>
<dbReference type="RefSeq" id="WP_210060100.1">
    <property type="nucleotide sequence ID" value="NZ_JAGGLJ010000002.1"/>
</dbReference>
<dbReference type="Proteomes" id="UP001519306">
    <property type="component" value="Unassembled WGS sequence"/>
</dbReference>
<name>A0ABS4KAK3_9FIRM</name>
<keyword evidence="1" id="KW-0472">Membrane</keyword>
<evidence type="ECO:0000313" key="3">
    <source>
        <dbReference type="Proteomes" id="UP001519306"/>
    </source>
</evidence>
<evidence type="ECO:0000256" key="1">
    <source>
        <dbReference type="SAM" id="Phobius"/>
    </source>
</evidence>
<dbReference type="EMBL" id="JAGGLJ010000002">
    <property type="protein sequence ID" value="MBP2024792.1"/>
    <property type="molecule type" value="Genomic_DNA"/>
</dbReference>
<reference evidence="2 3" key="1">
    <citation type="submission" date="2021-03" db="EMBL/GenBank/DDBJ databases">
        <title>Genomic Encyclopedia of Type Strains, Phase IV (KMG-IV): sequencing the most valuable type-strain genomes for metagenomic binning, comparative biology and taxonomic classification.</title>
        <authorList>
            <person name="Goeker M."/>
        </authorList>
    </citation>
    <scope>NUCLEOTIDE SEQUENCE [LARGE SCALE GENOMIC DNA]</scope>
    <source>
        <strain evidence="2 3">DSM 27563</strain>
    </source>
</reference>
<proteinExistence type="predicted"/>
<accession>A0ABS4KAK3</accession>